<dbReference type="GO" id="GO:0042973">
    <property type="term" value="F:glucan endo-1,3-beta-D-glucosidase activity"/>
    <property type="evidence" value="ECO:0007669"/>
    <property type="project" value="UniProtKB-EC"/>
</dbReference>
<sequence length="331" mass="36470">MSIAMRVPASELSWVLEWEAIKGEKGRKEIGKRSGSAAGRVYCGRTEKLLASEGSRGKLKEVTAVEMKSFGAHVGVCYGLLGDNLPPPHEVIHLYKHNNIPRMRIYSPLPHVLQALRGSNIEVMVGVANEDLCHIATNMANAYSWVHNNIRNYANVNFRYIAVGNEIHPPAWEANHLLAAMKNIHRAISEAGLGNQIKVSTPFSTEILGESYTLHPKFGYQNMFDAVLDAAYSALEKAGGGSLEIVVAETGWLSAGGLASTVENARTYNTNLLRHVKGGTPKRPGKPIQTYLFSMFNENKKEPAFEKHWASFIQINSLYTILEIECSKGHG</sequence>
<name>A0A438I6B5_VITVI</name>
<evidence type="ECO:0000313" key="7">
    <source>
        <dbReference type="EMBL" id="RVW92199.1"/>
    </source>
</evidence>
<dbReference type="Proteomes" id="UP000288805">
    <property type="component" value="Unassembled WGS sequence"/>
</dbReference>
<protein>
    <recommendedName>
        <fullName evidence="3">glucan endo-1,3-beta-D-glucosidase</fullName>
        <ecNumber evidence="3">3.2.1.39</ecNumber>
    </recommendedName>
</protein>
<accession>A0A438I6B5</accession>
<comment type="catalytic activity">
    <reaction evidence="1">
        <text>Hydrolysis of (1-&gt;3)-beta-D-glucosidic linkages in (1-&gt;3)-beta-D-glucans.</text>
        <dbReference type="EC" id="3.2.1.39"/>
    </reaction>
</comment>
<dbReference type="Gene3D" id="3.20.20.80">
    <property type="entry name" value="Glycosidases"/>
    <property type="match status" value="2"/>
</dbReference>
<keyword evidence="4" id="KW-0378">Hydrolase</keyword>
<evidence type="ECO:0000256" key="6">
    <source>
        <dbReference type="RuleBase" id="RU004335"/>
    </source>
</evidence>
<dbReference type="InterPro" id="IPR000490">
    <property type="entry name" value="Glyco_hydro_17"/>
</dbReference>
<proteinExistence type="inferred from homology"/>
<evidence type="ECO:0000256" key="5">
    <source>
        <dbReference type="ARBA" id="ARBA00023295"/>
    </source>
</evidence>
<reference evidence="7 8" key="1">
    <citation type="journal article" date="2018" name="PLoS Genet.">
        <title>Population sequencing reveals clonal diversity and ancestral inbreeding in the grapevine cultivar Chardonnay.</title>
        <authorList>
            <person name="Roach M.J."/>
            <person name="Johnson D.L."/>
            <person name="Bohlmann J."/>
            <person name="van Vuuren H.J."/>
            <person name="Jones S.J."/>
            <person name="Pretorius I.S."/>
            <person name="Schmidt S.A."/>
            <person name="Borneman A.R."/>
        </authorList>
    </citation>
    <scope>NUCLEOTIDE SEQUENCE [LARGE SCALE GENOMIC DNA]</scope>
    <source>
        <strain evidence="8">cv. Chardonnay</strain>
        <tissue evidence="7">Leaf</tissue>
    </source>
</reference>
<evidence type="ECO:0000256" key="4">
    <source>
        <dbReference type="ARBA" id="ARBA00022801"/>
    </source>
</evidence>
<evidence type="ECO:0000256" key="2">
    <source>
        <dbReference type="ARBA" id="ARBA00008773"/>
    </source>
</evidence>
<dbReference type="SUPFAM" id="SSF51445">
    <property type="entry name" value="(Trans)glycosidases"/>
    <property type="match status" value="1"/>
</dbReference>
<dbReference type="InterPro" id="IPR044965">
    <property type="entry name" value="Glyco_hydro_17_plant"/>
</dbReference>
<keyword evidence="5" id="KW-0326">Glycosidase</keyword>
<organism evidence="7 8">
    <name type="scientific">Vitis vinifera</name>
    <name type="common">Grape</name>
    <dbReference type="NCBI Taxonomy" id="29760"/>
    <lineage>
        <taxon>Eukaryota</taxon>
        <taxon>Viridiplantae</taxon>
        <taxon>Streptophyta</taxon>
        <taxon>Embryophyta</taxon>
        <taxon>Tracheophyta</taxon>
        <taxon>Spermatophyta</taxon>
        <taxon>Magnoliopsida</taxon>
        <taxon>eudicotyledons</taxon>
        <taxon>Gunneridae</taxon>
        <taxon>Pentapetalae</taxon>
        <taxon>rosids</taxon>
        <taxon>Vitales</taxon>
        <taxon>Vitaceae</taxon>
        <taxon>Viteae</taxon>
        <taxon>Vitis</taxon>
    </lineage>
</organism>
<evidence type="ECO:0000256" key="1">
    <source>
        <dbReference type="ARBA" id="ARBA00000382"/>
    </source>
</evidence>
<dbReference type="InterPro" id="IPR017853">
    <property type="entry name" value="GH"/>
</dbReference>
<dbReference type="EMBL" id="QGNW01000139">
    <property type="protein sequence ID" value="RVW92199.1"/>
    <property type="molecule type" value="Genomic_DNA"/>
</dbReference>
<dbReference type="AlphaFoldDB" id="A0A438I6B5"/>
<gene>
    <name evidence="7" type="primary">GNS1_4</name>
    <name evidence="7" type="ORF">CK203_027070</name>
</gene>
<evidence type="ECO:0000256" key="3">
    <source>
        <dbReference type="ARBA" id="ARBA00012780"/>
    </source>
</evidence>
<comment type="similarity">
    <text evidence="2 6">Belongs to the glycosyl hydrolase 17 family.</text>
</comment>
<dbReference type="EC" id="3.2.1.39" evidence="3"/>
<comment type="caution">
    <text evidence="7">The sequence shown here is derived from an EMBL/GenBank/DDBJ whole genome shotgun (WGS) entry which is preliminary data.</text>
</comment>
<evidence type="ECO:0000313" key="8">
    <source>
        <dbReference type="Proteomes" id="UP000288805"/>
    </source>
</evidence>
<dbReference type="PANTHER" id="PTHR32227">
    <property type="entry name" value="GLUCAN ENDO-1,3-BETA-GLUCOSIDASE BG1-RELATED-RELATED"/>
    <property type="match status" value="1"/>
</dbReference>
<dbReference type="Pfam" id="PF00332">
    <property type="entry name" value="Glyco_hydro_17"/>
    <property type="match status" value="2"/>
</dbReference>
<dbReference type="GO" id="GO:0005975">
    <property type="term" value="P:carbohydrate metabolic process"/>
    <property type="evidence" value="ECO:0007669"/>
    <property type="project" value="InterPro"/>
</dbReference>